<dbReference type="OrthoDB" id="1047168at2"/>
<dbReference type="InterPro" id="IPR032675">
    <property type="entry name" value="LRR_dom_sf"/>
</dbReference>
<proteinExistence type="predicted"/>
<dbReference type="EMBL" id="AGXV01000002">
    <property type="protein sequence ID" value="EIY71293.1"/>
    <property type="molecule type" value="Genomic_DNA"/>
</dbReference>
<name>I9TPZ0_9BACE</name>
<reference evidence="1 2" key="1">
    <citation type="submission" date="2012-02" db="EMBL/GenBank/DDBJ databases">
        <title>The Genome Sequence of Bacteroides salyersiae CL02T12C01.</title>
        <authorList>
            <consortium name="The Broad Institute Genome Sequencing Platform"/>
            <person name="Earl A."/>
            <person name="Ward D."/>
            <person name="Feldgarden M."/>
            <person name="Gevers D."/>
            <person name="Zitomersky N.L."/>
            <person name="Coyne M.J."/>
            <person name="Comstock L.E."/>
            <person name="Young S.K."/>
            <person name="Zeng Q."/>
            <person name="Gargeya S."/>
            <person name="Fitzgerald M."/>
            <person name="Haas B."/>
            <person name="Abouelleil A."/>
            <person name="Alvarado L."/>
            <person name="Arachchi H.M."/>
            <person name="Berlin A."/>
            <person name="Chapman S.B."/>
            <person name="Gearin G."/>
            <person name="Goldberg J."/>
            <person name="Griggs A."/>
            <person name="Gujja S."/>
            <person name="Hansen M."/>
            <person name="Heiman D."/>
            <person name="Howarth C."/>
            <person name="Larimer J."/>
            <person name="Lui A."/>
            <person name="MacDonald P.J.P."/>
            <person name="McCowen C."/>
            <person name="Montmayeur A."/>
            <person name="Murphy C."/>
            <person name="Neiman D."/>
            <person name="Pearson M."/>
            <person name="Priest M."/>
            <person name="Roberts A."/>
            <person name="Saif S."/>
            <person name="Shea T."/>
            <person name="Sisk P."/>
            <person name="Stolte C."/>
            <person name="Sykes S."/>
            <person name="Wortman J."/>
            <person name="Nusbaum C."/>
            <person name="Birren B."/>
        </authorList>
    </citation>
    <scope>NUCLEOTIDE SEQUENCE [LARGE SCALE GENOMIC DNA]</scope>
    <source>
        <strain evidence="1 2">CL02T12C01</strain>
    </source>
</reference>
<dbReference type="InterPro" id="IPR053139">
    <property type="entry name" value="Surface_bspA-like"/>
</dbReference>
<dbReference type="RefSeq" id="WP_007478238.1">
    <property type="nucleotide sequence ID" value="NZ_JH724307.1"/>
</dbReference>
<sequence>MEKVLNITVPETVNTIDDFAFQGTDVEYVTLTDNITHIGVGAFSDCTKLRAIAVPNSVLAFRESAFANCSSLESIHIPNQITVIDRYVFQGCKSLEKIQLPIKTERIRDAAFQGCLGIDSIALPSTVKYIDASAFAGCTKVGAISCMCTELPTLNKTAFEGINQQKCKLYVPVGAYSRYWIAPIWGDFASIIEQDGDGEPLVSLTVAASYNAVYGKVLINGQQKSSELIDKDTKVEFTIQPAKGYGIAQVMLNNKNVTADVNDEGLYTIAEATENMVLQVTFKELPYYLTIRHADNGLLKQLITRGEQYTFTILPAEGWNLNTVTFNDNDVTAYVKEDGTYTTQALKSDAELAVTFESTASSVENVRADEPALKVYTQHDELILQGTVEGQKVQVYTTDGINAGIYISTGGLTRITFRQNVTYLVRVGMKTYKVAM</sequence>
<evidence type="ECO:0000313" key="1">
    <source>
        <dbReference type="EMBL" id="EIY71293.1"/>
    </source>
</evidence>
<organism evidence="1 2">
    <name type="scientific">Bacteroides salyersiae CL02T12C01</name>
    <dbReference type="NCBI Taxonomy" id="997887"/>
    <lineage>
        <taxon>Bacteria</taxon>
        <taxon>Pseudomonadati</taxon>
        <taxon>Bacteroidota</taxon>
        <taxon>Bacteroidia</taxon>
        <taxon>Bacteroidales</taxon>
        <taxon>Bacteroidaceae</taxon>
        <taxon>Bacteroides</taxon>
    </lineage>
</organism>
<comment type="caution">
    <text evidence="1">The sequence shown here is derived from an EMBL/GenBank/DDBJ whole genome shotgun (WGS) entry which is preliminary data.</text>
</comment>
<dbReference type="HOGENOM" id="CLU_627996_0_0_10"/>
<dbReference type="PANTHER" id="PTHR45661">
    <property type="entry name" value="SURFACE ANTIGEN"/>
    <property type="match status" value="1"/>
</dbReference>
<dbReference type="Gene3D" id="3.80.10.10">
    <property type="entry name" value="Ribonuclease Inhibitor"/>
    <property type="match status" value="1"/>
</dbReference>
<accession>I9TPZ0</accession>
<dbReference type="SUPFAM" id="SSF52058">
    <property type="entry name" value="L domain-like"/>
    <property type="match status" value="1"/>
</dbReference>
<dbReference type="PATRIC" id="fig|997887.3.peg.38"/>
<dbReference type="Pfam" id="PF13306">
    <property type="entry name" value="LRR_5"/>
    <property type="match status" value="1"/>
</dbReference>
<keyword evidence="2" id="KW-1185">Reference proteome</keyword>
<dbReference type="Proteomes" id="UP000005150">
    <property type="component" value="Unassembled WGS sequence"/>
</dbReference>
<evidence type="ECO:0000313" key="2">
    <source>
        <dbReference type="Proteomes" id="UP000005150"/>
    </source>
</evidence>
<gene>
    <name evidence="1" type="ORF">HMPREF1071_00033</name>
</gene>
<dbReference type="PANTHER" id="PTHR45661:SF3">
    <property type="entry name" value="IG-LIKE DOMAIN-CONTAINING PROTEIN"/>
    <property type="match status" value="1"/>
</dbReference>
<protein>
    <recommendedName>
        <fullName evidence="3">Bacterial repeat domain-containing protein</fullName>
    </recommendedName>
</protein>
<dbReference type="AlphaFoldDB" id="I9TPZ0"/>
<evidence type="ECO:0008006" key="3">
    <source>
        <dbReference type="Google" id="ProtNLM"/>
    </source>
</evidence>
<dbReference type="InterPro" id="IPR026906">
    <property type="entry name" value="LRR_5"/>
</dbReference>